<gene>
    <name evidence="7" type="ORF">RCO7_01754</name>
</gene>
<keyword evidence="8" id="KW-1185">Reference proteome</keyword>
<dbReference type="AlphaFoldDB" id="A0A1E1KPT8"/>
<name>A0A1E1KPT8_9HELO</name>
<dbReference type="GO" id="GO:0016020">
    <property type="term" value="C:membrane"/>
    <property type="evidence" value="ECO:0007669"/>
    <property type="project" value="UniProtKB-SubCell"/>
</dbReference>
<dbReference type="STRING" id="914237.A0A1E1KPT8"/>
<accession>A0A1E1KPT8</accession>
<comment type="subcellular location">
    <subcellularLocation>
        <location evidence="1">Membrane</location>
        <topology evidence="1">Multi-pass membrane protein</topology>
    </subcellularLocation>
</comment>
<proteinExistence type="inferred from homology"/>
<sequence length="201" mass="19932">MSFLNNLSSSLSTISKETLGPGLSAASKAVNEFSQSRLGPAIVGAAIGLDLFGKEKLSPAMEYVKVNAGPAMKKTGELAGEGVKIEGEYVKEKAGPAMNKTGNYVKKNPGKSALYAASAVTVLAPGIVAAPVLWAFGWGSAGVRGGSAAAAIHASIGNVASGSIFAGLQSAGVVGSAAVNGVVQAAGVVVGFVGHRNITMT</sequence>
<evidence type="ECO:0000256" key="3">
    <source>
        <dbReference type="ARBA" id="ARBA00022692"/>
    </source>
</evidence>
<dbReference type="Gene3D" id="6.10.110.10">
    <property type="match status" value="1"/>
</dbReference>
<dbReference type="InParanoid" id="A0A1E1KPT8"/>
<dbReference type="Proteomes" id="UP000178129">
    <property type="component" value="Unassembled WGS sequence"/>
</dbReference>
<dbReference type="Pfam" id="PF06140">
    <property type="entry name" value="Ifi-6-16"/>
    <property type="match status" value="1"/>
</dbReference>
<dbReference type="InterPro" id="IPR009311">
    <property type="entry name" value="IFI6/IFI27-like"/>
</dbReference>
<keyword evidence="4 6" id="KW-1133">Transmembrane helix</keyword>
<dbReference type="InterPro" id="IPR038213">
    <property type="entry name" value="IFI6/IFI27-like_sf"/>
</dbReference>
<evidence type="ECO:0000313" key="8">
    <source>
        <dbReference type="Proteomes" id="UP000178129"/>
    </source>
</evidence>
<evidence type="ECO:0000256" key="1">
    <source>
        <dbReference type="ARBA" id="ARBA00004141"/>
    </source>
</evidence>
<protein>
    <submittedName>
        <fullName evidence="7">Uncharacterized protein</fullName>
    </submittedName>
</protein>
<feature type="transmembrane region" description="Helical" evidence="6">
    <location>
        <begin position="113"/>
        <end position="136"/>
    </location>
</feature>
<reference evidence="8" key="1">
    <citation type="submission" date="2016-03" db="EMBL/GenBank/DDBJ databases">
        <authorList>
            <person name="Ploux O."/>
        </authorList>
    </citation>
    <scope>NUCLEOTIDE SEQUENCE [LARGE SCALE GENOMIC DNA]</scope>
    <source>
        <strain evidence="8">UK7</strain>
    </source>
</reference>
<dbReference type="EMBL" id="FJUW01000018">
    <property type="protein sequence ID" value="CZT00021.1"/>
    <property type="molecule type" value="Genomic_DNA"/>
</dbReference>
<comment type="caution">
    <text evidence="7">The sequence shown here is derived from an EMBL/GenBank/DDBJ whole genome shotgun (WGS) entry which is preliminary data.</text>
</comment>
<evidence type="ECO:0000256" key="6">
    <source>
        <dbReference type="SAM" id="Phobius"/>
    </source>
</evidence>
<organism evidence="7 8">
    <name type="scientific">Rhynchosporium graminicola</name>
    <dbReference type="NCBI Taxonomy" id="2792576"/>
    <lineage>
        <taxon>Eukaryota</taxon>
        <taxon>Fungi</taxon>
        <taxon>Dikarya</taxon>
        <taxon>Ascomycota</taxon>
        <taxon>Pezizomycotina</taxon>
        <taxon>Leotiomycetes</taxon>
        <taxon>Helotiales</taxon>
        <taxon>Ploettnerulaceae</taxon>
        <taxon>Rhynchosporium</taxon>
    </lineage>
</organism>
<evidence type="ECO:0000313" key="7">
    <source>
        <dbReference type="EMBL" id="CZT00021.1"/>
    </source>
</evidence>
<evidence type="ECO:0000256" key="4">
    <source>
        <dbReference type="ARBA" id="ARBA00022989"/>
    </source>
</evidence>
<evidence type="ECO:0000256" key="5">
    <source>
        <dbReference type="ARBA" id="ARBA00023136"/>
    </source>
</evidence>
<evidence type="ECO:0000256" key="2">
    <source>
        <dbReference type="ARBA" id="ARBA00007262"/>
    </source>
</evidence>
<keyword evidence="3 6" id="KW-0812">Transmembrane</keyword>
<comment type="similarity">
    <text evidence="2">Belongs to the IFI6/IFI27 family.</text>
</comment>
<keyword evidence="5 6" id="KW-0472">Membrane</keyword>